<accession>A0ABR1TAJ9</accession>
<sequence>MGQAPLASAAAAALDPAAFGAAVAAALDSGAFGAAVAAAIDPGVLGAEIGKAVADALAPVAARLDDEQRVRHADDFAVIEGLLQELEEVAGAAMRQRNVSGRHDRNAADV</sequence>
<evidence type="ECO:0000313" key="1">
    <source>
        <dbReference type="EMBL" id="KAK8042844.1"/>
    </source>
</evidence>
<dbReference type="EMBL" id="JAQQWL010000013">
    <property type="protein sequence ID" value="KAK8042844.1"/>
    <property type="molecule type" value="Genomic_DNA"/>
</dbReference>
<dbReference type="GeneID" id="92097799"/>
<name>A0ABR1TAJ9_9PEZI</name>
<gene>
    <name evidence="1" type="ORF">PG994_013327</name>
</gene>
<dbReference type="RefSeq" id="XP_066709697.1">
    <property type="nucleotide sequence ID" value="XM_066864736.1"/>
</dbReference>
<dbReference type="Proteomes" id="UP001480595">
    <property type="component" value="Unassembled WGS sequence"/>
</dbReference>
<reference evidence="1 2" key="1">
    <citation type="submission" date="2023-01" db="EMBL/GenBank/DDBJ databases">
        <title>Analysis of 21 Apiospora genomes using comparative genomics revels a genus with tremendous synthesis potential of carbohydrate active enzymes and secondary metabolites.</title>
        <authorList>
            <person name="Sorensen T."/>
        </authorList>
    </citation>
    <scope>NUCLEOTIDE SEQUENCE [LARGE SCALE GENOMIC DNA]</scope>
    <source>
        <strain evidence="1 2">CBS 135458</strain>
    </source>
</reference>
<evidence type="ECO:0000313" key="2">
    <source>
        <dbReference type="Proteomes" id="UP001480595"/>
    </source>
</evidence>
<proteinExistence type="predicted"/>
<organism evidence="1 2">
    <name type="scientific">Apiospora phragmitis</name>
    <dbReference type="NCBI Taxonomy" id="2905665"/>
    <lineage>
        <taxon>Eukaryota</taxon>
        <taxon>Fungi</taxon>
        <taxon>Dikarya</taxon>
        <taxon>Ascomycota</taxon>
        <taxon>Pezizomycotina</taxon>
        <taxon>Sordariomycetes</taxon>
        <taxon>Xylariomycetidae</taxon>
        <taxon>Amphisphaeriales</taxon>
        <taxon>Apiosporaceae</taxon>
        <taxon>Apiospora</taxon>
    </lineage>
</organism>
<comment type="caution">
    <text evidence="1">The sequence shown here is derived from an EMBL/GenBank/DDBJ whole genome shotgun (WGS) entry which is preliminary data.</text>
</comment>
<protein>
    <submittedName>
        <fullName evidence="1">Uncharacterized protein</fullName>
    </submittedName>
</protein>
<keyword evidence="2" id="KW-1185">Reference proteome</keyword>